<evidence type="ECO:0000256" key="1">
    <source>
        <dbReference type="SAM" id="MobiDB-lite"/>
    </source>
</evidence>
<proteinExistence type="predicted"/>
<feature type="compositionally biased region" description="Polar residues" evidence="1">
    <location>
        <begin position="93"/>
        <end position="102"/>
    </location>
</feature>
<dbReference type="InterPro" id="IPR048494">
    <property type="entry name" value="Dit-like_N"/>
</dbReference>
<accession>A0A060HDZ7</accession>
<protein>
    <recommendedName>
        <fullName evidence="2">Dit-like phage tail protein N-terminal domain-containing protein</fullName>
    </recommendedName>
</protein>
<organism evidence="3 4">
    <name type="scientific">Xylella fastidiosa subsp. sandyi Ann-1</name>
    <dbReference type="NCBI Taxonomy" id="155920"/>
    <lineage>
        <taxon>Bacteria</taxon>
        <taxon>Pseudomonadati</taxon>
        <taxon>Pseudomonadota</taxon>
        <taxon>Gammaproteobacteria</taxon>
        <taxon>Lysobacterales</taxon>
        <taxon>Lysobacteraceae</taxon>
        <taxon>Xylella</taxon>
    </lineage>
</organism>
<dbReference type="EMBL" id="CP006696">
    <property type="protein sequence ID" value="AIC11636.1"/>
    <property type="molecule type" value="Genomic_DNA"/>
</dbReference>
<evidence type="ECO:0000259" key="2">
    <source>
        <dbReference type="Pfam" id="PF21821"/>
    </source>
</evidence>
<feature type="domain" description="Dit-like phage tail protein N-terminal" evidence="2">
    <location>
        <begin position="25"/>
        <end position="81"/>
    </location>
</feature>
<reference evidence="3 4" key="1">
    <citation type="submission" date="2013-08" db="EMBL/GenBank/DDBJ databases">
        <authorList>
            <person name="Stouthamer R."/>
            <person name="Nunney L."/>
        </authorList>
    </citation>
    <scope>NUCLEOTIDE SEQUENCE [LARGE SCALE GENOMIC DNA]</scope>
    <source>
        <strain evidence="4">ann-1</strain>
    </source>
</reference>
<dbReference type="HOGENOM" id="CLU_2276394_0_0_6"/>
<sequence>MLYRDPSIYLLMITLTHRHIGTITLDAVLEETHQAELRITENPIESGAMIGDHAVLMPQTVTIAGIVVDYQPQRSPAPAAEEHRADQRLFPSDCSNTEAGRS</sequence>
<evidence type="ECO:0000313" key="3">
    <source>
        <dbReference type="EMBL" id="AIC11636.1"/>
    </source>
</evidence>
<evidence type="ECO:0000313" key="4">
    <source>
        <dbReference type="Proteomes" id="UP000027215"/>
    </source>
</evidence>
<dbReference type="AlphaFoldDB" id="A0A060HDZ7"/>
<name>A0A060HDZ7_XYLFS</name>
<feature type="region of interest" description="Disordered" evidence="1">
    <location>
        <begin position="73"/>
        <end position="102"/>
    </location>
</feature>
<gene>
    <name evidence="3" type="ORF">D934_12370</name>
</gene>
<dbReference type="KEGG" id="xfs:D934_12370"/>
<dbReference type="Proteomes" id="UP000027215">
    <property type="component" value="Chromosome"/>
</dbReference>
<dbReference type="Pfam" id="PF21821">
    <property type="entry name" value="Dit_like"/>
    <property type="match status" value="1"/>
</dbReference>
<dbReference type="PATRIC" id="fig|155920.8.peg.2909"/>